<dbReference type="HOGENOM" id="CLU_881858_0_0_12"/>
<dbReference type="Gene3D" id="3.40.50.410">
    <property type="entry name" value="von Willebrand factor, type A domain"/>
    <property type="match status" value="1"/>
</dbReference>
<dbReference type="STRING" id="759914.BP951000_0681"/>
<reference evidence="2 3" key="1">
    <citation type="journal article" date="2010" name="PLoS ONE">
        <title>The complete genome sequence of the pathogenic intestinal spirochete Brachyspira pilosicoli and comparison with other Brachyspira genomes.</title>
        <authorList>
            <person name="Wanchanthuek P."/>
            <person name="Bellgard M.I."/>
            <person name="La T."/>
            <person name="Ryan K."/>
            <person name="Moolhuijzen P."/>
            <person name="Chapman B."/>
            <person name="Black M."/>
            <person name="Schibeci D."/>
            <person name="Hunter A."/>
            <person name="Barrero R."/>
            <person name="Phillips N.D."/>
            <person name="Hampson D.J."/>
        </authorList>
    </citation>
    <scope>NUCLEOTIDE SEQUENCE [LARGE SCALE GENOMIC DNA]</scope>
    <source>
        <strain evidence="3">ATCC BAA-1826 / 95/1000</strain>
    </source>
</reference>
<evidence type="ECO:0000259" key="1">
    <source>
        <dbReference type="PROSITE" id="PS50234"/>
    </source>
</evidence>
<dbReference type="InterPro" id="IPR036465">
    <property type="entry name" value="vWFA_dom_sf"/>
</dbReference>
<accession>D8IC07</accession>
<name>D8IC07_BRAP9</name>
<evidence type="ECO:0000313" key="2">
    <source>
        <dbReference type="EMBL" id="ADK30680.1"/>
    </source>
</evidence>
<dbReference type="Proteomes" id="UP000000332">
    <property type="component" value="Chromosome"/>
</dbReference>
<dbReference type="AlphaFoldDB" id="D8IC07"/>
<dbReference type="GeneID" id="56439254"/>
<dbReference type="CDD" id="cd00198">
    <property type="entry name" value="vWFA"/>
    <property type="match status" value="1"/>
</dbReference>
<gene>
    <name evidence="2" type="ordered locus">BP951000_0681</name>
</gene>
<dbReference type="InParanoid" id="D8IC07"/>
<dbReference type="SUPFAM" id="SSF53300">
    <property type="entry name" value="vWA-like"/>
    <property type="match status" value="1"/>
</dbReference>
<dbReference type="InterPro" id="IPR002035">
    <property type="entry name" value="VWF_A"/>
</dbReference>
<proteinExistence type="predicted"/>
<dbReference type="PANTHER" id="PTHR47824:SF3">
    <property type="entry name" value="UBIQUITIN-LIKE DOMAIN-CONTAINING PROTEIN"/>
    <property type="match status" value="1"/>
</dbReference>
<dbReference type="KEGG" id="bpo:BP951000_0681"/>
<feature type="domain" description="VWFA" evidence="1">
    <location>
        <begin position="60"/>
        <end position="202"/>
    </location>
</feature>
<evidence type="ECO:0000313" key="3">
    <source>
        <dbReference type="Proteomes" id="UP000000332"/>
    </source>
</evidence>
<keyword evidence="3" id="KW-1185">Reference proteome</keyword>
<dbReference type="PROSITE" id="PS50234">
    <property type="entry name" value="VWFA"/>
    <property type="match status" value="1"/>
</dbReference>
<dbReference type="RefSeq" id="WP_013243634.1">
    <property type="nucleotide sequence ID" value="NC_014330.1"/>
</dbReference>
<sequence>MSEENKIPALRKGNVSINNKNNLNKIKPVDTSKSKISKILKEDSIEKQMNDEIKRKKGLDLVLVGDLTGSMSAYREKLRSKFMELSKTLFQIIDNLRIGIIFYLDHGSGDPYITKVHELSVNVDSLLNFINNVPNGHGGDANEAVEDALNDVYNINWSQINSKSIVLFGDACPHEPNECIHKYDYFELTKKLYQKQVTINTVFCNTGYGGYGKVSSAYKIEIGDFSKRVSRLREDEFFSWIANVTGGIAIGVEQIEDIVDIIQAMAAKDAGKMDEYEEEIKKTHKAAKIPILKYIKEESLKIEEKKKTLRITGSK</sequence>
<dbReference type="PANTHER" id="PTHR47824">
    <property type="entry name" value="UBIQUITIN-LIKE DOMAIN-CONTAINING PROTEIN"/>
    <property type="match status" value="1"/>
</dbReference>
<dbReference type="EMBL" id="CP002025">
    <property type="protein sequence ID" value="ADK30680.1"/>
    <property type="molecule type" value="Genomic_DNA"/>
</dbReference>
<protein>
    <recommendedName>
        <fullName evidence="1">VWFA domain-containing protein</fullName>
    </recommendedName>
</protein>
<dbReference type="eggNOG" id="COG2304">
    <property type="taxonomic scope" value="Bacteria"/>
</dbReference>
<organism evidence="2 3">
    <name type="scientific">Brachyspira pilosicoli (strain ATCC BAA-1826 / 95/1000)</name>
    <dbReference type="NCBI Taxonomy" id="759914"/>
    <lineage>
        <taxon>Bacteria</taxon>
        <taxon>Pseudomonadati</taxon>
        <taxon>Spirochaetota</taxon>
        <taxon>Spirochaetia</taxon>
        <taxon>Brachyspirales</taxon>
        <taxon>Brachyspiraceae</taxon>
        <taxon>Brachyspira</taxon>
    </lineage>
</organism>